<dbReference type="KEGG" id="ssck:SPSK_06785"/>
<organism evidence="1 2">
    <name type="scientific">Sporothrix schenckii 1099-18</name>
    <dbReference type="NCBI Taxonomy" id="1397361"/>
    <lineage>
        <taxon>Eukaryota</taxon>
        <taxon>Fungi</taxon>
        <taxon>Dikarya</taxon>
        <taxon>Ascomycota</taxon>
        <taxon>Pezizomycotina</taxon>
        <taxon>Sordariomycetes</taxon>
        <taxon>Sordariomycetidae</taxon>
        <taxon>Ophiostomatales</taxon>
        <taxon>Ophiostomataceae</taxon>
        <taxon>Sporothrix</taxon>
    </lineage>
</organism>
<accession>A0A0F2MLE3</accession>
<dbReference type="AlphaFoldDB" id="A0A0F2MLE3"/>
<proteinExistence type="predicted"/>
<sequence length="93" mass="10424">MQNKLALALGASVAAICYPNENSSWLKLVFSLSSFPLFLSFIPLSQLYDSPVAEETENKMKEYMTTGRQQNRETLRFSDKIAVYQGRSPANAV</sequence>
<dbReference type="VEuPathDB" id="FungiDB:SPSK_06785"/>
<evidence type="ECO:0000313" key="2">
    <source>
        <dbReference type="Proteomes" id="UP000033710"/>
    </source>
</evidence>
<dbReference type="EMBL" id="AXCR01000001">
    <property type="protein sequence ID" value="KJR89660.1"/>
    <property type="molecule type" value="Genomic_DNA"/>
</dbReference>
<protein>
    <submittedName>
        <fullName evidence="1">Uncharacterized protein</fullName>
    </submittedName>
</protein>
<dbReference type="Proteomes" id="UP000033710">
    <property type="component" value="Unassembled WGS sequence"/>
</dbReference>
<dbReference type="RefSeq" id="XP_016592336.1">
    <property type="nucleotide sequence ID" value="XM_016733481.1"/>
</dbReference>
<gene>
    <name evidence="1" type="ORF">SPSK_06785</name>
</gene>
<reference evidence="1 2" key="1">
    <citation type="journal article" date="2014" name="BMC Genomics">
        <title>Comparative genomics of the major fungal agents of human and animal Sporotrichosis: Sporothrix schenckii and Sporothrix brasiliensis.</title>
        <authorList>
            <person name="Teixeira M.M."/>
            <person name="de Almeida L.G."/>
            <person name="Kubitschek-Barreira P."/>
            <person name="Alves F.L."/>
            <person name="Kioshima E.S."/>
            <person name="Abadio A.K."/>
            <person name="Fernandes L."/>
            <person name="Derengowski L.S."/>
            <person name="Ferreira K.S."/>
            <person name="Souza R.C."/>
            <person name="Ruiz J.C."/>
            <person name="de Andrade N.C."/>
            <person name="Paes H.C."/>
            <person name="Nicola A.M."/>
            <person name="Albuquerque P."/>
            <person name="Gerber A.L."/>
            <person name="Martins V.P."/>
            <person name="Peconick L.D."/>
            <person name="Neto A.V."/>
            <person name="Chaucanez C.B."/>
            <person name="Silva P.A."/>
            <person name="Cunha O.L."/>
            <person name="de Oliveira F.F."/>
            <person name="dos Santos T.C."/>
            <person name="Barros A.L."/>
            <person name="Soares M.A."/>
            <person name="de Oliveira L.M."/>
            <person name="Marini M.M."/>
            <person name="Villalobos-Duno H."/>
            <person name="Cunha M.M."/>
            <person name="de Hoog S."/>
            <person name="da Silveira J.F."/>
            <person name="Henrissat B."/>
            <person name="Nino-Vega G.A."/>
            <person name="Cisalpino P.S."/>
            <person name="Mora-Montes H.M."/>
            <person name="Almeida S.R."/>
            <person name="Stajich J.E."/>
            <person name="Lopes-Bezerra L.M."/>
            <person name="Vasconcelos A.T."/>
            <person name="Felipe M.S."/>
        </authorList>
    </citation>
    <scope>NUCLEOTIDE SEQUENCE [LARGE SCALE GENOMIC DNA]</scope>
    <source>
        <strain evidence="1 2">1099-18</strain>
    </source>
</reference>
<comment type="caution">
    <text evidence="1">The sequence shown here is derived from an EMBL/GenBank/DDBJ whole genome shotgun (WGS) entry which is preliminary data.</text>
</comment>
<dbReference type="GeneID" id="27668758"/>
<reference evidence="1 2" key="2">
    <citation type="journal article" date="2015" name="Eukaryot. Cell">
        <title>Asexual propagation of a virulent clone complex in a human and feline outbreak of sporotrichosis.</title>
        <authorList>
            <person name="Teixeira Mde M."/>
            <person name="Rodrigues A.M."/>
            <person name="Tsui C.K."/>
            <person name="de Almeida L.G."/>
            <person name="Van Diepeningen A.D."/>
            <person name="van den Ende B.G."/>
            <person name="Fernandes G.F."/>
            <person name="Kano R."/>
            <person name="Hamelin R.C."/>
            <person name="Lopes-Bezerra L.M."/>
            <person name="Vasconcelos A.T."/>
            <person name="de Hoog S."/>
            <person name="de Camargo Z.P."/>
            <person name="Felipe M.S."/>
        </authorList>
    </citation>
    <scope>NUCLEOTIDE SEQUENCE [LARGE SCALE GENOMIC DNA]</scope>
    <source>
        <strain evidence="1 2">1099-18</strain>
    </source>
</reference>
<name>A0A0F2MLE3_SPOSC</name>
<evidence type="ECO:0000313" key="1">
    <source>
        <dbReference type="EMBL" id="KJR89660.1"/>
    </source>
</evidence>